<proteinExistence type="inferred from homology"/>
<keyword evidence="2" id="KW-0732">Signal</keyword>
<comment type="similarity">
    <text evidence="1">Belongs to the TolB family.</text>
</comment>
<dbReference type="PANTHER" id="PTHR36842:SF1">
    <property type="entry name" value="PROTEIN TOLB"/>
    <property type="match status" value="1"/>
</dbReference>
<dbReference type="PANTHER" id="PTHR36842">
    <property type="entry name" value="PROTEIN TOLB HOMOLOG"/>
    <property type="match status" value="1"/>
</dbReference>
<dbReference type="EMBL" id="CP036287">
    <property type="protein sequence ID" value="QDU67099.1"/>
    <property type="molecule type" value="Genomic_DNA"/>
</dbReference>
<dbReference type="InterPro" id="IPR011659">
    <property type="entry name" value="WD40"/>
</dbReference>
<dbReference type="KEGG" id="pbap:Pla133_21770"/>
<accession>A0A518BJD9</accession>
<feature type="chain" id="PRO_5022078169" evidence="2">
    <location>
        <begin position="22"/>
        <end position="389"/>
    </location>
</feature>
<evidence type="ECO:0000313" key="4">
    <source>
        <dbReference type="Proteomes" id="UP000316921"/>
    </source>
</evidence>
<dbReference type="InterPro" id="IPR011042">
    <property type="entry name" value="6-blade_b-propeller_TolB-like"/>
</dbReference>
<keyword evidence="4" id="KW-1185">Reference proteome</keyword>
<feature type="signal peptide" evidence="2">
    <location>
        <begin position="1"/>
        <end position="21"/>
    </location>
</feature>
<dbReference type="Gene3D" id="2.120.10.30">
    <property type="entry name" value="TolB, C-terminal domain"/>
    <property type="match status" value="3"/>
</dbReference>
<dbReference type="Pfam" id="PF07676">
    <property type="entry name" value="PD40"/>
    <property type="match status" value="4"/>
</dbReference>
<dbReference type="AlphaFoldDB" id="A0A518BJD9"/>
<dbReference type="RefSeq" id="WP_145064961.1">
    <property type="nucleotide sequence ID" value="NZ_CP036287.1"/>
</dbReference>
<dbReference type="Proteomes" id="UP000316921">
    <property type="component" value="Chromosome"/>
</dbReference>
<protein>
    <submittedName>
        <fullName evidence="3">Translocation protein TolB</fullName>
    </submittedName>
</protein>
<evidence type="ECO:0000313" key="3">
    <source>
        <dbReference type="EMBL" id="QDU67099.1"/>
    </source>
</evidence>
<evidence type="ECO:0000256" key="2">
    <source>
        <dbReference type="SAM" id="SignalP"/>
    </source>
</evidence>
<reference evidence="3 4" key="1">
    <citation type="submission" date="2019-02" db="EMBL/GenBank/DDBJ databases">
        <title>Deep-cultivation of Planctomycetes and their phenomic and genomic characterization uncovers novel biology.</title>
        <authorList>
            <person name="Wiegand S."/>
            <person name="Jogler M."/>
            <person name="Boedeker C."/>
            <person name="Pinto D."/>
            <person name="Vollmers J."/>
            <person name="Rivas-Marin E."/>
            <person name="Kohn T."/>
            <person name="Peeters S.H."/>
            <person name="Heuer A."/>
            <person name="Rast P."/>
            <person name="Oberbeckmann S."/>
            <person name="Bunk B."/>
            <person name="Jeske O."/>
            <person name="Meyerdierks A."/>
            <person name="Storesund J.E."/>
            <person name="Kallscheuer N."/>
            <person name="Luecker S."/>
            <person name="Lage O.M."/>
            <person name="Pohl T."/>
            <person name="Merkel B.J."/>
            <person name="Hornburger P."/>
            <person name="Mueller R.-W."/>
            <person name="Bruemmer F."/>
            <person name="Labrenz M."/>
            <person name="Spormann A.M."/>
            <person name="Op den Camp H."/>
            <person name="Overmann J."/>
            <person name="Amann R."/>
            <person name="Jetten M.S.M."/>
            <person name="Mascher T."/>
            <person name="Medema M.H."/>
            <person name="Devos D.P."/>
            <person name="Kaster A.-K."/>
            <person name="Ovreas L."/>
            <person name="Rohde M."/>
            <person name="Galperin M.Y."/>
            <person name="Jogler C."/>
        </authorList>
    </citation>
    <scope>NUCLEOTIDE SEQUENCE [LARGE SCALE GENOMIC DNA]</scope>
    <source>
        <strain evidence="3 4">Pla133</strain>
    </source>
</reference>
<dbReference type="Gene3D" id="2.120.10.60">
    <property type="entry name" value="Tricorn protease N-terminal domain"/>
    <property type="match status" value="1"/>
</dbReference>
<sequence length="389" mass="42224" precursor="true">MISTPIIKGSFALAAVAPLFALTNSLGQEEAATSTNVSAVDETQSIPVLSPPIPGAVLSDHLIEGDEGNFAHLWMLTASGENAEAYWSFDGSRLSLQRRNLVAGIECDRIYATDPGTGALRQVSDGRGVTTCAYFMPSGREVIYASTGAAHETCPPPPDRSLGYVWQVYPEHDIYTTNLETGVTSLLIGGPGYDAEATVSPLGDRIVFTSTRTGDPELYTCALDGTDVVQITDSPGYDGGAFFSHDGTKLIFRSTKFSAENREAEQAEFAQLMEMDLVRPSDMELMVCDADGSNRRQLTDLGRANWAPFYYPDDSRVIFSSNHHVEGRSRNFDLFSIPASGGEARRVTTYDGFDSFPIFSPDGRWLAFSSNRGGTLPGETNVFIAQWKD</sequence>
<evidence type="ECO:0000256" key="1">
    <source>
        <dbReference type="ARBA" id="ARBA00009820"/>
    </source>
</evidence>
<gene>
    <name evidence="3" type="ORF">Pla133_21770</name>
</gene>
<dbReference type="SUPFAM" id="SSF82171">
    <property type="entry name" value="DPP6 N-terminal domain-like"/>
    <property type="match status" value="1"/>
</dbReference>
<organism evidence="3 4">
    <name type="scientific">Engelhardtia mirabilis</name>
    <dbReference type="NCBI Taxonomy" id="2528011"/>
    <lineage>
        <taxon>Bacteria</taxon>
        <taxon>Pseudomonadati</taxon>
        <taxon>Planctomycetota</taxon>
        <taxon>Planctomycetia</taxon>
        <taxon>Planctomycetia incertae sedis</taxon>
        <taxon>Engelhardtia</taxon>
    </lineage>
</organism>
<name>A0A518BJD9_9BACT</name>